<dbReference type="PRINTS" id="PR01705">
    <property type="entry name" value="TSP1REPEAT"/>
</dbReference>
<evidence type="ECO:0000256" key="3">
    <source>
        <dbReference type="ARBA" id="ARBA00022729"/>
    </source>
</evidence>
<dbReference type="OMA" id="HRACANP"/>
<reference evidence="6" key="1">
    <citation type="journal article" date="2020" name="Nat. Ecol. Evol.">
        <title>Deeply conserved synteny resolves early events in vertebrate evolution.</title>
        <authorList>
            <person name="Simakov O."/>
            <person name="Marletaz F."/>
            <person name="Yue J.X."/>
            <person name="O'Connell B."/>
            <person name="Jenkins J."/>
            <person name="Brandt A."/>
            <person name="Calef R."/>
            <person name="Tung C.H."/>
            <person name="Huang T.K."/>
            <person name="Schmutz J."/>
            <person name="Satoh N."/>
            <person name="Yu J.K."/>
            <person name="Putnam N.H."/>
            <person name="Green R.E."/>
            <person name="Rokhsar D.S."/>
        </authorList>
    </citation>
    <scope>NUCLEOTIDE SEQUENCE [LARGE SCALE GENOMIC DNA]</scope>
    <source>
        <strain evidence="6">S238N-H82</strain>
    </source>
</reference>
<name>A0A9J7L3N9_BRAFL</name>
<dbReference type="PROSITE" id="PS50092">
    <property type="entry name" value="TSP1"/>
    <property type="match status" value="2"/>
</dbReference>
<dbReference type="Gene3D" id="2.20.100.10">
    <property type="entry name" value="Thrombospondin type-1 (TSP1) repeat"/>
    <property type="match status" value="2"/>
</dbReference>
<dbReference type="InterPro" id="IPR036383">
    <property type="entry name" value="TSP1_rpt_sf"/>
</dbReference>
<protein>
    <submittedName>
        <fullName evidence="7">Ectin-like</fullName>
    </submittedName>
</protein>
<dbReference type="GeneID" id="118415186"/>
<dbReference type="Pfam" id="PF00090">
    <property type="entry name" value="TSP_1"/>
    <property type="match status" value="2"/>
</dbReference>
<evidence type="ECO:0000256" key="1">
    <source>
        <dbReference type="ARBA" id="ARBA00004613"/>
    </source>
</evidence>
<feature type="non-terminal residue" evidence="7">
    <location>
        <position position="123"/>
    </location>
</feature>
<dbReference type="Proteomes" id="UP000001554">
    <property type="component" value="Chromosome 5"/>
</dbReference>
<gene>
    <name evidence="7" type="primary">LOC118415186</name>
</gene>
<evidence type="ECO:0000256" key="2">
    <source>
        <dbReference type="ARBA" id="ARBA00022525"/>
    </source>
</evidence>
<keyword evidence="5" id="KW-1015">Disulfide bond</keyword>
<accession>A0A9J7L3N9</accession>
<keyword evidence="2" id="KW-0964">Secreted</keyword>
<evidence type="ECO:0000256" key="5">
    <source>
        <dbReference type="ARBA" id="ARBA00023157"/>
    </source>
</evidence>
<dbReference type="SMART" id="SM00209">
    <property type="entry name" value="TSP1"/>
    <property type="match status" value="2"/>
</dbReference>
<keyword evidence="4" id="KW-0677">Repeat</keyword>
<dbReference type="AlphaFoldDB" id="A0A9J7L3N9"/>
<dbReference type="FunFam" id="2.20.100.10:FF:000001">
    <property type="entry name" value="semaphorin-5A isoform X1"/>
    <property type="match status" value="1"/>
</dbReference>
<dbReference type="PANTHER" id="PTHR22906">
    <property type="entry name" value="PROPERDIN"/>
    <property type="match status" value="1"/>
</dbReference>
<dbReference type="FunFam" id="2.20.100.10:FF:000007">
    <property type="entry name" value="Thrombospondin 1"/>
    <property type="match status" value="1"/>
</dbReference>
<dbReference type="OrthoDB" id="6273859at2759"/>
<comment type="subcellular location">
    <subcellularLocation>
        <location evidence="1">Secreted</location>
    </subcellularLocation>
</comment>
<sequence>MIGCAAKQLCKNGQWAGENLECAREVIDQDGGWSDWSPWSACSVTCGVGTQTRDRSCTNPAPAHGGAECDGDTQETRECDSGVSCEIDGGWSDWSPWSDCSVTCGVGTQTRDRSCTNPAPANG</sequence>
<dbReference type="SUPFAM" id="SSF82895">
    <property type="entry name" value="TSP-1 type 1 repeat"/>
    <property type="match status" value="2"/>
</dbReference>
<dbReference type="InterPro" id="IPR000884">
    <property type="entry name" value="TSP1_rpt"/>
</dbReference>
<dbReference type="InterPro" id="IPR052065">
    <property type="entry name" value="Compl_asym_regulator"/>
</dbReference>
<dbReference type="PANTHER" id="PTHR22906:SF43">
    <property type="entry name" value="PROPERDIN"/>
    <property type="match status" value="1"/>
</dbReference>
<dbReference type="KEGG" id="bfo:118415186"/>
<keyword evidence="6" id="KW-1185">Reference proteome</keyword>
<reference evidence="7" key="2">
    <citation type="submission" date="2025-08" db="UniProtKB">
        <authorList>
            <consortium name="RefSeq"/>
        </authorList>
    </citation>
    <scope>IDENTIFICATION</scope>
    <source>
        <strain evidence="7">S238N-H82</strain>
        <tissue evidence="7">Testes</tissue>
    </source>
</reference>
<dbReference type="RefSeq" id="XP_035675461.1">
    <property type="nucleotide sequence ID" value="XM_035819568.1"/>
</dbReference>
<organism evidence="6 7">
    <name type="scientific">Branchiostoma floridae</name>
    <name type="common">Florida lancelet</name>
    <name type="synonym">Amphioxus</name>
    <dbReference type="NCBI Taxonomy" id="7739"/>
    <lineage>
        <taxon>Eukaryota</taxon>
        <taxon>Metazoa</taxon>
        <taxon>Chordata</taxon>
        <taxon>Cephalochordata</taxon>
        <taxon>Leptocardii</taxon>
        <taxon>Amphioxiformes</taxon>
        <taxon>Branchiostomatidae</taxon>
        <taxon>Branchiostoma</taxon>
    </lineage>
</organism>
<keyword evidence="3" id="KW-0732">Signal</keyword>
<proteinExistence type="predicted"/>
<evidence type="ECO:0000256" key="4">
    <source>
        <dbReference type="ARBA" id="ARBA00022737"/>
    </source>
</evidence>
<evidence type="ECO:0000313" key="7">
    <source>
        <dbReference type="RefSeq" id="XP_035675461.1"/>
    </source>
</evidence>
<evidence type="ECO:0000313" key="6">
    <source>
        <dbReference type="Proteomes" id="UP000001554"/>
    </source>
</evidence>